<evidence type="ECO:0000313" key="2">
    <source>
        <dbReference type="Proteomes" id="UP000242329"/>
    </source>
</evidence>
<dbReference type="Proteomes" id="UP000242329">
    <property type="component" value="Unassembled WGS sequence"/>
</dbReference>
<dbReference type="STRING" id="1123382.SAMN02745221_01994"/>
<accession>A0A1M5RBN2</accession>
<reference evidence="2" key="1">
    <citation type="submission" date="2016-11" db="EMBL/GenBank/DDBJ databases">
        <authorList>
            <person name="Varghese N."/>
            <person name="Submissions S."/>
        </authorList>
    </citation>
    <scope>NUCLEOTIDE SEQUENCE [LARGE SCALE GENOMIC DNA]</scope>
    <source>
        <strain evidence="2">DSM 11003</strain>
    </source>
</reference>
<organism evidence="1 2">
    <name type="scientific">Thermosyntropha lipolytica DSM 11003</name>
    <dbReference type="NCBI Taxonomy" id="1123382"/>
    <lineage>
        <taxon>Bacteria</taxon>
        <taxon>Bacillati</taxon>
        <taxon>Bacillota</taxon>
        <taxon>Clostridia</taxon>
        <taxon>Eubacteriales</taxon>
        <taxon>Syntrophomonadaceae</taxon>
        <taxon>Thermosyntropha</taxon>
    </lineage>
</organism>
<protein>
    <submittedName>
        <fullName evidence="1">Uncharacterized protein</fullName>
    </submittedName>
</protein>
<proteinExistence type="predicted"/>
<keyword evidence="2" id="KW-1185">Reference proteome</keyword>
<dbReference type="RefSeq" id="WP_073093337.1">
    <property type="nucleotide sequence ID" value="NZ_FQWY01000046.1"/>
</dbReference>
<evidence type="ECO:0000313" key="1">
    <source>
        <dbReference type="EMBL" id="SHH23742.1"/>
    </source>
</evidence>
<dbReference type="AlphaFoldDB" id="A0A1M5RBN2"/>
<name>A0A1M5RBN2_9FIRM</name>
<dbReference type="EMBL" id="FQWY01000046">
    <property type="protein sequence ID" value="SHH23742.1"/>
    <property type="molecule type" value="Genomic_DNA"/>
</dbReference>
<gene>
    <name evidence="1" type="ORF">SAMN02745221_01994</name>
</gene>
<sequence length="122" mass="14577">MANKKRDAVIRDFKDAVRENTALRSKVKVISLYYLLPRYSPVERKVISRFINDLSEFVSEITPTELNLLAEIMLSEDDEWLHEYMLTEEERRVRELIKRGYSYKVAAAILQGEELQRRKKRR</sequence>